<protein>
    <submittedName>
        <fullName evidence="2">Uncharacterized protein</fullName>
    </submittedName>
</protein>
<gene>
    <name evidence="2" type="ORF">RR48_11646</name>
</gene>
<proteinExistence type="predicted"/>
<dbReference type="AlphaFoldDB" id="A0A194R574"/>
<name>A0A194R574_PAPMA</name>
<evidence type="ECO:0000313" key="2">
    <source>
        <dbReference type="EMBL" id="KPJ12390.1"/>
    </source>
</evidence>
<accession>A0A194R574</accession>
<dbReference type="Proteomes" id="UP000053240">
    <property type="component" value="Unassembled WGS sequence"/>
</dbReference>
<evidence type="ECO:0000256" key="1">
    <source>
        <dbReference type="SAM" id="MobiDB-lite"/>
    </source>
</evidence>
<sequence length="67" mass="7610">MTDDSVMFFENPPVSALRPAEVAGWRRRRATGAAHRSHSSDSRRCARSPLTRAHRRTRPVPLSPRTE</sequence>
<dbReference type="InParanoid" id="A0A194R574"/>
<feature type="region of interest" description="Disordered" evidence="1">
    <location>
        <begin position="28"/>
        <end position="67"/>
    </location>
</feature>
<reference evidence="2 3" key="1">
    <citation type="journal article" date="2015" name="Nat. Commun.">
        <title>Outbred genome sequencing and CRISPR/Cas9 gene editing in butterflies.</title>
        <authorList>
            <person name="Li X."/>
            <person name="Fan D."/>
            <person name="Zhang W."/>
            <person name="Liu G."/>
            <person name="Zhang L."/>
            <person name="Zhao L."/>
            <person name="Fang X."/>
            <person name="Chen L."/>
            <person name="Dong Y."/>
            <person name="Chen Y."/>
            <person name="Ding Y."/>
            <person name="Zhao R."/>
            <person name="Feng M."/>
            <person name="Zhu Y."/>
            <person name="Feng Y."/>
            <person name="Jiang X."/>
            <person name="Zhu D."/>
            <person name="Xiang H."/>
            <person name="Feng X."/>
            <person name="Li S."/>
            <person name="Wang J."/>
            <person name="Zhang G."/>
            <person name="Kronforst M.R."/>
            <person name="Wang W."/>
        </authorList>
    </citation>
    <scope>NUCLEOTIDE SEQUENCE [LARGE SCALE GENOMIC DNA]</scope>
    <source>
        <strain evidence="2">Ya'a_city_454_Pm</strain>
        <tissue evidence="2">Whole body</tissue>
    </source>
</reference>
<evidence type="ECO:0000313" key="3">
    <source>
        <dbReference type="Proteomes" id="UP000053240"/>
    </source>
</evidence>
<organism evidence="2 3">
    <name type="scientific">Papilio machaon</name>
    <name type="common">Old World swallowtail butterfly</name>
    <dbReference type="NCBI Taxonomy" id="76193"/>
    <lineage>
        <taxon>Eukaryota</taxon>
        <taxon>Metazoa</taxon>
        <taxon>Ecdysozoa</taxon>
        <taxon>Arthropoda</taxon>
        <taxon>Hexapoda</taxon>
        <taxon>Insecta</taxon>
        <taxon>Pterygota</taxon>
        <taxon>Neoptera</taxon>
        <taxon>Endopterygota</taxon>
        <taxon>Lepidoptera</taxon>
        <taxon>Glossata</taxon>
        <taxon>Ditrysia</taxon>
        <taxon>Papilionoidea</taxon>
        <taxon>Papilionidae</taxon>
        <taxon>Papilioninae</taxon>
        <taxon>Papilio</taxon>
    </lineage>
</organism>
<keyword evidence="3" id="KW-1185">Reference proteome</keyword>
<dbReference type="EMBL" id="KQ460779">
    <property type="protein sequence ID" value="KPJ12390.1"/>
    <property type="molecule type" value="Genomic_DNA"/>
</dbReference>